<keyword evidence="2" id="KW-1185">Reference proteome</keyword>
<reference evidence="1" key="2">
    <citation type="submission" date="2021-08" db="EMBL/GenBank/DDBJ databases">
        <authorList>
            <person name="Tani A."/>
            <person name="Ola A."/>
            <person name="Ogura Y."/>
            <person name="Katsura K."/>
            <person name="Hayashi T."/>
        </authorList>
    </citation>
    <scope>NUCLEOTIDE SEQUENCE</scope>
    <source>
        <strain evidence="1">DSM 23632</strain>
    </source>
</reference>
<reference evidence="1" key="1">
    <citation type="journal article" date="2021" name="Front. Microbiol.">
        <title>Comprehensive Comparative Genomics and Phenotyping of Methylobacterium Species.</title>
        <authorList>
            <person name="Alessa O."/>
            <person name="Ogura Y."/>
            <person name="Fujitani Y."/>
            <person name="Takami H."/>
            <person name="Hayashi T."/>
            <person name="Sahin N."/>
            <person name="Tani A."/>
        </authorList>
    </citation>
    <scope>NUCLEOTIDE SEQUENCE</scope>
    <source>
        <strain evidence="1">DSM 23632</strain>
    </source>
</reference>
<gene>
    <name evidence="1" type="ORF">MPOCJGCO_1708</name>
</gene>
<sequence>MNAARVDCFAHGTSHFRRERKDGAHERIRSEAA</sequence>
<evidence type="ECO:0000313" key="2">
    <source>
        <dbReference type="Proteomes" id="UP001055057"/>
    </source>
</evidence>
<proteinExistence type="predicted"/>
<protein>
    <submittedName>
        <fullName evidence="1">Uncharacterized protein</fullName>
    </submittedName>
</protein>
<organism evidence="1 2">
    <name type="scientific">Methylobacterium trifolii</name>
    <dbReference type="NCBI Taxonomy" id="1003092"/>
    <lineage>
        <taxon>Bacteria</taxon>
        <taxon>Pseudomonadati</taxon>
        <taxon>Pseudomonadota</taxon>
        <taxon>Alphaproteobacteria</taxon>
        <taxon>Hyphomicrobiales</taxon>
        <taxon>Methylobacteriaceae</taxon>
        <taxon>Methylobacterium</taxon>
    </lineage>
</organism>
<accession>A0ABQ4TWH8</accession>
<comment type="caution">
    <text evidence="1">The sequence shown here is derived from an EMBL/GenBank/DDBJ whole genome shotgun (WGS) entry which is preliminary data.</text>
</comment>
<name>A0ABQ4TWH8_9HYPH</name>
<dbReference type="Proteomes" id="UP001055057">
    <property type="component" value="Unassembled WGS sequence"/>
</dbReference>
<dbReference type="EMBL" id="BPRB01000086">
    <property type="protein sequence ID" value="GJE59611.1"/>
    <property type="molecule type" value="Genomic_DNA"/>
</dbReference>
<evidence type="ECO:0000313" key="1">
    <source>
        <dbReference type="EMBL" id="GJE59611.1"/>
    </source>
</evidence>